<dbReference type="VEuPathDB" id="FungiDB:PV10_07825"/>
<dbReference type="GeneID" id="27325670"/>
<evidence type="ECO:0000313" key="2">
    <source>
        <dbReference type="EMBL" id="KIV90528.1"/>
    </source>
</evidence>
<evidence type="ECO:0000256" key="1">
    <source>
        <dbReference type="SAM" id="MobiDB-lite"/>
    </source>
</evidence>
<dbReference type="HOGENOM" id="CLU_553209_0_0_1"/>
<gene>
    <name evidence="2" type="ORF">PV10_07825</name>
</gene>
<dbReference type="OMA" id="RQYKQCA"/>
<dbReference type="AlphaFoldDB" id="A0A0D1ZUS9"/>
<dbReference type="Proteomes" id="UP000054302">
    <property type="component" value="Unassembled WGS sequence"/>
</dbReference>
<name>A0A0D1ZUS9_EXOME</name>
<accession>A0A0D1ZUS9</accession>
<organism evidence="2 3">
    <name type="scientific">Exophiala mesophila</name>
    <name type="common">Black yeast-like fungus</name>
    <dbReference type="NCBI Taxonomy" id="212818"/>
    <lineage>
        <taxon>Eukaryota</taxon>
        <taxon>Fungi</taxon>
        <taxon>Dikarya</taxon>
        <taxon>Ascomycota</taxon>
        <taxon>Pezizomycotina</taxon>
        <taxon>Eurotiomycetes</taxon>
        <taxon>Chaetothyriomycetidae</taxon>
        <taxon>Chaetothyriales</taxon>
        <taxon>Herpotrichiellaceae</taxon>
        <taxon>Exophiala</taxon>
    </lineage>
</organism>
<feature type="region of interest" description="Disordered" evidence="1">
    <location>
        <begin position="166"/>
        <end position="211"/>
    </location>
</feature>
<dbReference type="OrthoDB" id="3641178at2759"/>
<dbReference type="EMBL" id="KN847524">
    <property type="protein sequence ID" value="KIV90528.1"/>
    <property type="molecule type" value="Genomic_DNA"/>
</dbReference>
<keyword evidence="3" id="KW-1185">Reference proteome</keyword>
<protein>
    <submittedName>
        <fullName evidence="2">Uncharacterized protein</fullName>
    </submittedName>
</protein>
<sequence>MVTEDTSPLGGRACVYNTELALVREAFMKGRYKKCAALCESLQPRDLPPLYQAYLWYYHATCHEFMGLSTHSLSSNKLRLLEIARDSLHSALQCLPLPFAITTRGRYQFPEGSPFGLQVSPVSKDQTCLNQFSPQTPSMPSRGLPRTISSYSVLTDWEEPGTFMLVGPQPLPERDMKASSEVRRESPQHLRSISVLPPASPRKDHKARLSQSLSVKHNLAHELVPSPLFSRTRKSALGGPGADETTSRPLPALPFNHNAGFQIVGTRIKQIPRAKMVDDTRKTGIQTLIARFEERLPLSDTASPTSTITHHQSSPYPSTPITPRFDMIHLAFKPHSTPNNAPRNSPSTPASASLARLNMMLSSFRNEVRVQLSDVTAQIQQTERLQLEHCRKKTLGNCRLASFWSFEPAVDSQQSMPAMTTATATAIATTPSNDRALPTRLPPQSNNTQILARKKRIEMLRADKWRVSKEKHGFKGQAYYDDLCARTNAELDQSLQRYKGAEESGCARHVTTPCDG</sequence>
<feature type="region of interest" description="Disordered" evidence="1">
    <location>
        <begin position="230"/>
        <end position="254"/>
    </location>
</feature>
<proteinExistence type="predicted"/>
<reference evidence="2 3" key="1">
    <citation type="submission" date="2015-01" db="EMBL/GenBank/DDBJ databases">
        <title>The Genome Sequence of Exophiala mesophila CBS40295.</title>
        <authorList>
            <consortium name="The Broad Institute Genomics Platform"/>
            <person name="Cuomo C."/>
            <person name="de Hoog S."/>
            <person name="Gorbushina A."/>
            <person name="Stielow B."/>
            <person name="Teixiera M."/>
            <person name="Abouelleil A."/>
            <person name="Chapman S.B."/>
            <person name="Priest M."/>
            <person name="Young S.K."/>
            <person name="Wortman J."/>
            <person name="Nusbaum C."/>
            <person name="Birren B."/>
        </authorList>
    </citation>
    <scope>NUCLEOTIDE SEQUENCE [LARGE SCALE GENOMIC DNA]</scope>
    <source>
        <strain evidence="2 3">CBS 40295</strain>
    </source>
</reference>
<feature type="compositionally biased region" description="Basic and acidic residues" evidence="1">
    <location>
        <begin position="172"/>
        <end position="188"/>
    </location>
</feature>
<dbReference type="RefSeq" id="XP_016222102.1">
    <property type="nucleotide sequence ID" value="XM_016372770.1"/>
</dbReference>
<evidence type="ECO:0000313" key="3">
    <source>
        <dbReference type="Proteomes" id="UP000054302"/>
    </source>
</evidence>